<dbReference type="PANTHER" id="PTHR43031:SF1">
    <property type="entry name" value="PYRIDINE NUCLEOTIDE-DISULPHIDE OXIDOREDUCTASE"/>
    <property type="match status" value="1"/>
</dbReference>
<comment type="caution">
    <text evidence="2">The sequence shown here is derived from an EMBL/GenBank/DDBJ whole genome shotgun (WGS) entry which is preliminary data.</text>
</comment>
<accession>A0ABU4B119</accession>
<evidence type="ECO:0000313" key="2">
    <source>
        <dbReference type="EMBL" id="MDV6232141.1"/>
    </source>
</evidence>
<dbReference type="Gene3D" id="3.40.250.10">
    <property type="entry name" value="Rhodanese-like domain"/>
    <property type="match status" value="1"/>
</dbReference>
<keyword evidence="3" id="KW-1185">Reference proteome</keyword>
<dbReference type="Proteomes" id="UP001185899">
    <property type="component" value="Unassembled WGS sequence"/>
</dbReference>
<dbReference type="InterPro" id="IPR036873">
    <property type="entry name" value="Rhodanese-like_dom_sf"/>
</dbReference>
<dbReference type="SMART" id="SM00450">
    <property type="entry name" value="RHOD"/>
    <property type="match status" value="1"/>
</dbReference>
<name>A0ABU4B119_9NOCA</name>
<sequence length="102" mass="11010">MPVPFPTTAILLDVREDDEWQAGHAPGAVHIPMGDIPSRAGEVDNQSEVYVVCKAGGRSARVVEYLNRVGYDAINVDGGMLAWQAAGRPIQSENDAHEARII</sequence>
<dbReference type="EMBL" id="JAWLKE010000006">
    <property type="protein sequence ID" value="MDV6232141.1"/>
    <property type="molecule type" value="Genomic_DNA"/>
</dbReference>
<dbReference type="PANTHER" id="PTHR43031">
    <property type="entry name" value="FAD-DEPENDENT OXIDOREDUCTASE"/>
    <property type="match status" value="1"/>
</dbReference>
<protein>
    <submittedName>
        <fullName evidence="2">Rhodanese-like domain-containing protein</fullName>
    </submittedName>
</protein>
<feature type="domain" description="Rhodanese" evidence="1">
    <location>
        <begin position="9"/>
        <end position="92"/>
    </location>
</feature>
<dbReference type="Pfam" id="PF00581">
    <property type="entry name" value="Rhodanese"/>
    <property type="match status" value="1"/>
</dbReference>
<reference evidence="2 3" key="1">
    <citation type="submission" date="2023-10" db="EMBL/GenBank/DDBJ databases">
        <title>Development of a sustainable strategy for remediation of hydrocarbon-contaminated territories based on the waste exchange concept.</title>
        <authorList>
            <person name="Krivoruchko A."/>
        </authorList>
    </citation>
    <scope>NUCLEOTIDE SEQUENCE [LARGE SCALE GENOMIC DNA]</scope>
    <source>
        <strain evidence="2 3">IEGM 1322</strain>
    </source>
</reference>
<evidence type="ECO:0000313" key="3">
    <source>
        <dbReference type="Proteomes" id="UP001185899"/>
    </source>
</evidence>
<proteinExistence type="predicted"/>
<gene>
    <name evidence="2" type="ORF">R3P95_16430</name>
</gene>
<organism evidence="2 3">
    <name type="scientific">Rhodococcus cercidiphylli</name>
    <dbReference type="NCBI Taxonomy" id="489916"/>
    <lineage>
        <taxon>Bacteria</taxon>
        <taxon>Bacillati</taxon>
        <taxon>Actinomycetota</taxon>
        <taxon>Actinomycetes</taxon>
        <taxon>Mycobacteriales</taxon>
        <taxon>Nocardiaceae</taxon>
        <taxon>Rhodococcus</taxon>
    </lineage>
</organism>
<dbReference type="PROSITE" id="PS50206">
    <property type="entry name" value="RHODANESE_3"/>
    <property type="match status" value="1"/>
</dbReference>
<dbReference type="CDD" id="cd00158">
    <property type="entry name" value="RHOD"/>
    <property type="match status" value="1"/>
</dbReference>
<evidence type="ECO:0000259" key="1">
    <source>
        <dbReference type="PROSITE" id="PS50206"/>
    </source>
</evidence>
<dbReference type="InterPro" id="IPR001763">
    <property type="entry name" value="Rhodanese-like_dom"/>
</dbReference>
<dbReference type="SUPFAM" id="SSF52821">
    <property type="entry name" value="Rhodanese/Cell cycle control phosphatase"/>
    <property type="match status" value="1"/>
</dbReference>
<dbReference type="InterPro" id="IPR050229">
    <property type="entry name" value="GlpE_sulfurtransferase"/>
</dbReference>